<dbReference type="InterPro" id="IPR007336">
    <property type="entry name" value="YihI"/>
</dbReference>
<feature type="compositionally biased region" description="Basic and acidic residues" evidence="4">
    <location>
        <begin position="18"/>
        <end position="34"/>
    </location>
</feature>
<reference evidence="6" key="1">
    <citation type="journal article" date="2019" name="Int. J. Syst. Evol. Microbiol.">
        <title>The Global Catalogue of Microorganisms (GCM) 10K type strain sequencing project: providing services to taxonomists for standard genome sequencing and annotation.</title>
        <authorList>
            <consortium name="The Broad Institute Genomics Platform"/>
            <consortium name="The Broad Institute Genome Sequencing Center for Infectious Disease"/>
            <person name="Wu L."/>
            <person name="Ma J."/>
        </authorList>
    </citation>
    <scope>NUCLEOTIDE SEQUENCE [LARGE SCALE GENOMIC DNA]</scope>
    <source>
        <strain evidence="6">JCM 14331</strain>
    </source>
</reference>
<proteinExistence type="inferred from homology"/>
<dbReference type="EMBL" id="BAAAEO010000008">
    <property type="protein sequence ID" value="GAA0566069.1"/>
    <property type="molecule type" value="Genomic_DNA"/>
</dbReference>
<gene>
    <name evidence="3" type="primary">yihI</name>
    <name evidence="5" type="ORF">GCM10009098_37790</name>
</gene>
<organism evidence="5 6">
    <name type="scientific">Rheinheimera aquimaris</name>
    <dbReference type="NCBI Taxonomy" id="412437"/>
    <lineage>
        <taxon>Bacteria</taxon>
        <taxon>Pseudomonadati</taxon>
        <taxon>Pseudomonadota</taxon>
        <taxon>Gammaproteobacteria</taxon>
        <taxon>Chromatiales</taxon>
        <taxon>Chromatiaceae</taxon>
        <taxon>Rheinheimera</taxon>
    </lineage>
</organism>
<keyword evidence="6" id="KW-1185">Reference proteome</keyword>
<dbReference type="Proteomes" id="UP001501169">
    <property type="component" value="Unassembled WGS sequence"/>
</dbReference>
<evidence type="ECO:0000256" key="1">
    <source>
        <dbReference type="ARBA" id="ARBA00022468"/>
    </source>
</evidence>
<evidence type="ECO:0000256" key="4">
    <source>
        <dbReference type="SAM" id="MobiDB-lite"/>
    </source>
</evidence>
<keyword evidence="1 3" id="KW-0343">GTPase activation</keyword>
<comment type="subunit">
    <text evidence="3">Interacts with Der.</text>
</comment>
<evidence type="ECO:0000256" key="3">
    <source>
        <dbReference type="HAMAP-Rule" id="MF_01058"/>
    </source>
</evidence>
<evidence type="ECO:0000256" key="2">
    <source>
        <dbReference type="ARBA" id="ARBA00022517"/>
    </source>
</evidence>
<dbReference type="Pfam" id="PF04220">
    <property type="entry name" value="YihI"/>
    <property type="match status" value="1"/>
</dbReference>
<comment type="caution">
    <text evidence="5">The sequence shown here is derived from an EMBL/GenBank/DDBJ whole genome shotgun (WGS) entry which is preliminary data.</text>
</comment>
<accession>A0ABP3PFE1</accession>
<comment type="similarity">
    <text evidence="3">Belongs to the YihI family.</text>
</comment>
<dbReference type="RefSeq" id="WP_134058591.1">
    <property type="nucleotide sequence ID" value="NZ_BAAAEO010000008.1"/>
</dbReference>
<protein>
    <recommendedName>
        <fullName evidence="3">Der GTPase-activating protein YihI</fullName>
    </recommendedName>
</protein>
<dbReference type="NCBIfam" id="NF003560">
    <property type="entry name" value="PRK05244.1-1"/>
    <property type="match status" value="1"/>
</dbReference>
<keyword evidence="2 3" id="KW-0690">Ribosome biogenesis</keyword>
<feature type="compositionally biased region" description="Low complexity" evidence="4">
    <location>
        <begin position="42"/>
        <end position="57"/>
    </location>
</feature>
<sequence>MTRQKKTRSAGPNGQRHLSADDIRKTRQPKEQTKKKGAGLKSGSRNSVAVVSSVSKGESVKKDKRLGSKKPIALVPADAQQPALQIQPKASLAKAKPLALTPEQELALIENDGYLQQLLERVEQEEILTGKDAKYFNAKTARLEQLLQQLGLADDADDEPLDPLAAFERKDWRKDLLGDED</sequence>
<comment type="function">
    <text evidence="3">A GTPase-activating protein (GAP) that modifies Der/EngA GTPase function. May play a role in ribosome biogenesis.</text>
</comment>
<dbReference type="HAMAP" id="MF_01058">
    <property type="entry name" value="GAP_YihI"/>
    <property type="match status" value="1"/>
</dbReference>
<name>A0ABP3PFE1_9GAMM</name>
<feature type="region of interest" description="Disordered" evidence="4">
    <location>
        <begin position="1"/>
        <end position="68"/>
    </location>
</feature>
<evidence type="ECO:0000313" key="6">
    <source>
        <dbReference type="Proteomes" id="UP001501169"/>
    </source>
</evidence>
<evidence type="ECO:0000313" key="5">
    <source>
        <dbReference type="EMBL" id="GAA0566069.1"/>
    </source>
</evidence>